<feature type="non-terminal residue" evidence="3">
    <location>
        <position position="1"/>
    </location>
</feature>
<protein>
    <submittedName>
        <fullName evidence="3">Uncharacterized protein</fullName>
    </submittedName>
</protein>
<name>A0A392W8A5_9FABA</name>
<keyword evidence="1" id="KW-0175">Coiled coil</keyword>
<feature type="non-terminal residue" evidence="3">
    <location>
        <position position="67"/>
    </location>
</feature>
<sequence>KKSGGILSKKQMIADLKEASNALEEKKLKIDSVIQALEAEVAEVGEVEGEDAAAGEHVREGSDESAS</sequence>
<evidence type="ECO:0000256" key="2">
    <source>
        <dbReference type="SAM" id="MobiDB-lite"/>
    </source>
</evidence>
<proteinExistence type="predicted"/>
<dbReference type="EMBL" id="LXQA011427685">
    <property type="protein sequence ID" value="MCI96908.1"/>
    <property type="molecule type" value="Genomic_DNA"/>
</dbReference>
<feature type="coiled-coil region" evidence="1">
    <location>
        <begin position="6"/>
        <end position="40"/>
    </location>
</feature>
<accession>A0A392W8A5</accession>
<reference evidence="3 4" key="1">
    <citation type="journal article" date="2018" name="Front. Plant Sci.">
        <title>Red Clover (Trifolium pratense) and Zigzag Clover (T. medium) - A Picture of Genomic Similarities and Differences.</title>
        <authorList>
            <person name="Dluhosova J."/>
            <person name="Istvanek J."/>
            <person name="Nedelnik J."/>
            <person name="Repkova J."/>
        </authorList>
    </citation>
    <scope>NUCLEOTIDE SEQUENCE [LARGE SCALE GENOMIC DNA]</scope>
    <source>
        <strain evidence="4">cv. 10/8</strain>
        <tissue evidence="3">Leaf</tissue>
    </source>
</reference>
<feature type="region of interest" description="Disordered" evidence="2">
    <location>
        <begin position="45"/>
        <end position="67"/>
    </location>
</feature>
<dbReference type="Proteomes" id="UP000265520">
    <property type="component" value="Unassembled WGS sequence"/>
</dbReference>
<evidence type="ECO:0000313" key="3">
    <source>
        <dbReference type="EMBL" id="MCI96908.1"/>
    </source>
</evidence>
<feature type="compositionally biased region" description="Basic and acidic residues" evidence="2">
    <location>
        <begin position="54"/>
        <end position="67"/>
    </location>
</feature>
<dbReference type="AlphaFoldDB" id="A0A392W8A5"/>
<evidence type="ECO:0000256" key="1">
    <source>
        <dbReference type="SAM" id="Coils"/>
    </source>
</evidence>
<organism evidence="3 4">
    <name type="scientific">Trifolium medium</name>
    <dbReference type="NCBI Taxonomy" id="97028"/>
    <lineage>
        <taxon>Eukaryota</taxon>
        <taxon>Viridiplantae</taxon>
        <taxon>Streptophyta</taxon>
        <taxon>Embryophyta</taxon>
        <taxon>Tracheophyta</taxon>
        <taxon>Spermatophyta</taxon>
        <taxon>Magnoliopsida</taxon>
        <taxon>eudicotyledons</taxon>
        <taxon>Gunneridae</taxon>
        <taxon>Pentapetalae</taxon>
        <taxon>rosids</taxon>
        <taxon>fabids</taxon>
        <taxon>Fabales</taxon>
        <taxon>Fabaceae</taxon>
        <taxon>Papilionoideae</taxon>
        <taxon>50 kb inversion clade</taxon>
        <taxon>NPAAA clade</taxon>
        <taxon>Hologalegina</taxon>
        <taxon>IRL clade</taxon>
        <taxon>Trifolieae</taxon>
        <taxon>Trifolium</taxon>
    </lineage>
</organism>
<evidence type="ECO:0000313" key="4">
    <source>
        <dbReference type="Proteomes" id="UP000265520"/>
    </source>
</evidence>
<comment type="caution">
    <text evidence="3">The sequence shown here is derived from an EMBL/GenBank/DDBJ whole genome shotgun (WGS) entry which is preliminary data.</text>
</comment>
<keyword evidence="4" id="KW-1185">Reference proteome</keyword>